<proteinExistence type="predicted"/>
<reference evidence="2" key="2">
    <citation type="submission" date="2005-04" db="EMBL/GenBank/DDBJ databases">
        <authorList>
            <person name="Buell C.R."/>
            <person name="Wing R.A."/>
            <person name="McCombie W.A."/>
            <person name="Ouyang S."/>
        </authorList>
    </citation>
    <scope>NUCLEOTIDE SEQUENCE</scope>
</reference>
<sequence length="100" mass="11080">MAPWPCSAMAAARWCSSVTAHGCHDERRRRQEEMEANPVARHGALGWRGGGAAATDGVGRNWGRERERQWREGKKASALELTGDGGAGRRRRCPRRSTRP</sequence>
<feature type="compositionally biased region" description="Basic and acidic residues" evidence="1">
    <location>
        <begin position="62"/>
        <end position="77"/>
    </location>
</feature>
<reference evidence="2" key="3">
    <citation type="submission" date="2006-01" db="EMBL/GenBank/DDBJ databases">
        <authorList>
            <person name="Buell R."/>
        </authorList>
    </citation>
    <scope>NUCLEOTIDE SEQUENCE</scope>
</reference>
<reference evidence="2" key="1">
    <citation type="journal article" date="2005" name="BMC Biol.">
        <title>The sequence of rice chromosomes 11 and 12, rich in disease resistance genes and recent gene duplications.</title>
        <authorList>
            <consortium name="The rice chromosomes 11 and 12 sequencing consortia"/>
        </authorList>
    </citation>
    <scope>NUCLEOTIDE SEQUENCE [LARGE SCALE GENOMIC DNA]</scope>
</reference>
<dbReference type="AlphaFoldDB" id="Q2QYM9"/>
<evidence type="ECO:0000256" key="1">
    <source>
        <dbReference type="SAM" id="MobiDB-lite"/>
    </source>
</evidence>
<feature type="compositionally biased region" description="Basic residues" evidence="1">
    <location>
        <begin position="88"/>
        <end position="100"/>
    </location>
</feature>
<gene>
    <name evidence="2" type="ordered locus">LOC_Os12g02140</name>
</gene>
<feature type="region of interest" description="Disordered" evidence="1">
    <location>
        <begin position="41"/>
        <end position="100"/>
    </location>
</feature>
<accession>Q2QYM9</accession>
<protein>
    <submittedName>
        <fullName evidence="2">Uncharacterized protein</fullName>
    </submittedName>
</protein>
<evidence type="ECO:0000313" key="2">
    <source>
        <dbReference type="EMBL" id="ABA96266.1"/>
    </source>
</evidence>
<organism evidence="2">
    <name type="scientific">Oryza sativa subsp. japonica</name>
    <name type="common">Rice</name>
    <dbReference type="NCBI Taxonomy" id="39947"/>
    <lineage>
        <taxon>Eukaryota</taxon>
        <taxon>Viridiplantae</taxon>
        <taxon>Streptophyta</taxon>
        <taxon>Embryophyta</taxon>
        <taxon>Tracheophyta</taxon>
        <taxon>Spermatophyta</taxon>
        <taxon>Magnoliopsida</taxon>
        <taxon>Liliopsida</taxon>
        <taxon>Poales</taxon>
        <taxon>Poaceae</taxon>
        <taxon>BOP clade</taxon>
        <taxon>Oryzoideae</taxon>
        <taxon>Oryzeae</taxon>
        <taxon>Oryzinae</taxon>
        <taxon>Oryza</taxon>
        <taxon>Oryza sativa</taxon>
    </lineage>
</organism>
<name>Q2QYM9_ORYSJ</name>
<dbReference type="EMBL" id="DP000011">
    <property type="protein sequence ID" value="ABA96266.1"/>
    <property type="molecule type" value="Genomic_DNA"/>
</dbReference>